<organism evidence="2 3">
    <name type="scientific">Trichinella murrelli</name>
    <dbReference type="NCBI Taxonomy" id="144512"/>
    <lineage>
        <taxon>Eukaryota</taxon>
        <taxon>Metazoa</taxon>
        <taxon>Ecdysozoa</taxon>
        <taxon>Nematoda</taxon>
        <taxon>Enoplea</taxon>
        <taxon>Dorylaimia</taxon>
        <taxon>Trichinellida</taxon>
        <taxon>Trichinellidae</taxon>
        <taxon>Trichinella</taxon>
    </lineage>
</organism>
<dbReference type="SUPFAM" id="SSF53098">
    <property type="entry name" value="Ribonuclease H-like"/>
    <property type="match status" value="1"/>
</dbReference>
<accession>A0A0V0T2R3</accession>
<dbReference type="GO" id="GO:0003676">
    <property type="term" value="F:nucleic acid binding"/>
    <property type="evidence" value="ECO:0007669"/>
    <property type="project" value="InterPro"/>
</dbReference>
<dbReference type="Gene3D" id="3.30.420.10">
    <property type="entry name" value="Ribonuclease H-like superfamily/Ribonuclease H"/>
    <property type="match status" value="1"/>
</dbReference>
<dbReference type="InterPro" id="IPR040676">
    <property type="entry name" value="DUF5641"/>
</dbReference>
<dbReference type="InterPro" id="IPR036397">
    <property type="entry name" value="RNaseH_sf"/>
</dbReference>
<dbReference type="OrthoDB" id="8019190at2759"/>
<dbReference type="InterPro" id="IPR012337">
    <property type="entry name" value="RNaseH-like_sf"/>
</dbReference>
<dbReference type="STRING" id="144512.A0A0V0T2R3"/>
<evidence type="ECO:0000313" key="3">
    <source>
        <dbReference type="Proteomes" id="UP000055048"/>
    </source>
</evidence>
<evidence type="ECO:0000259" key="1">
    <source>
        <dbReference type="Pfam" id="PF18701"/>
    </source>
</evidence>
<dbReference type="Proteomes" id="UP000055048">
    <property type="component" value="Unassembled WGS sequence"/>
</dbReference>
<sequence length="308" mass="36010">MMSYHQICKRNGRHGSWNYVIYQISEFQGVSSHFIEFHLFRGDEKQKIARALTEEKIEWRFSCERSPWCGGYWERVVRSIKTALRKVLAKALVSRKELLASMQERPLTTISDDSNDSEPLTPFHFLTGRTLMELPDMTTKQLVGKESTSTTMTLRRRWYYQRKILRHLWQRWRKEYLVNFNNRRKWKTQKLESSIRDIVLLCEDGQTRSNWPLGRILELYPSSDGMRSALLKTAAGTLLIEPAAVGWNSSAADMDQANEIIPAENKEEETKNYQAEYGSSCLRMYVELANCQGSVSLLRRHPYTLLIV</sequence>
<reference evidence="2 3" key="1">
    <citation type="submission" date="2015-01" db="EMBL/GenBank/DDBJ databases">
        <title>Evolution of Trichinella species and genotypes.</title>
        <authorList>
            <person name="Korhonen P.K."/>
            <person name="Edoardo P."/>
            <person name="Giuseppe L.R."/>
            <person name="Gasser R.B."/>
        </authorList>
    </citation>
    <scope>NUCLEOTIDE SEQUENCE [LARGE SCALE GENOMIC DNA]</scope>
    <source>
        <strain evidence="2">ISS417</strain>
    </source>
</reference>
<dbReference type="Pfam" id="PF18701">
    <property type="entry name" value="DUF5641"/>
    <property type="match status" value="1"/>
</dbReference>
<dbReference type="PANTHER" id="PTHR47331:SF1">
    <property type="entry name" value="GAG-LIKE PROTEIN"/>
    <property type="match status" value="1"/>
</dbReference>
<proteinExistence type="predicted"/>
<protein>
    <recommendedName>
        <fullName evidence="1">DUF5641 domain-containing protein</fullName>
    </recommendedName>
</protein>
<keyword evidence="3" id="KW-1185">Reference proteome</keyword>
<name>A0A0V0T2R3_9BILA</name>
<dbReference type="EMBL" id="JYDJ01000869">
    <property type="protein sequence ID" value="KRX33218.1"/>
    <property type="molecule type" value="Genomic_DNA"/>
</dbReference>
<feature type="domain" description="DUF5641" evidence="1">
    <location>
        <begin position="157"/>
        <end position="238"/>
    </location>
</feature>
<comment type="caution">
    <text evidence="2">The sequence shown here is derived from an EMBL/GenBank/DDBJ whole genome shotgun (WGS) entry which is preliminary data.</text>
</comment>
<gene>
    <name evidence="2" type="ORF">T05_16532</name>
</gene>
<dbReference type="AlphaFoldDB" id="A0A0V0T2R3"/>
<evidence type="ECO:0000313" key="2">
    <source>
        <dbReference type="EMBL" id="KRX33218.1"/>
    </source>
</evidence>
<dbReference type="PANTHER" id="PTHR47331">
    <property type="entry name" value="PHD-TYPE DOMAIN-CONTAINING PROTEIN"/>
    <property type="match status" value="1"/>
</dbReference>